<organism evidence="7 8">
    <name type="scientific">Geoalkalibacter ferrihydriticus</name>
    <dbReference type="NCBI Taxonomy" id="392333"/>
    <lineage>
        <taxon>Bacteria</taxon>
        <taxon>Pseudomonadati</taxon>
        <taxon>Thermodesulfobacteriota</taxon>
        <taxon>Desulfuromonadia</taxon>
        <taxon>Desulfuromonadales</taxon>
        <taxon>Geoalkalibacteraceae</taxon>
        <taxon>Geoalkalibacter</taxon>
    </lineage>
</organism>
<keyword evidence="3" id="KW-0547">Nucleotide-binding</keyword>
<dbReference type="EMBL" id="FNGU01000010">
    <property type="protein sequence ID" value="SDM80480.1"/>
    <property type="molecule type" value="Genomic_DNA"/>
</dbReference>
<proteinExistence type="inferred from homology"/>
<dbReference type="STRING" id="392333.SAMN05660860_03199"/>
<accession>A0A1G9W7M6</accession>
<evidence type="ECO:0000256" key="4">
    <source>
        <dbReference type="ARBA" id="ARBA00022840"/>
    </source>
</evidence>
<dbReference type="GO" id="GO:0005524">
    <property type="term" value="F:ATP binding"/>
    <property type="evidence" value="ECO:0007669"/>
    <property type="project" value="UniProtKB-KW"/>
</dbReference>
<dbReference type="GO" id="GO:0005737">
    <property type="term" value="C:cytoplasm"/>
    <property type="evidence" value="ECO:0007669"/>
    <property type="project" value="UniProtKB-SubCell"/>
</dbReference>
<dbReference type="Pfam" id="PF06723">
    <property type="entry name" value="MreB_Mbl"/>
    <property type="match status" value="1"/>
</dbReference>
<dbReference type="SUPFAM" id="SSF53067">
    <property type="entry name" value="Actin-like ATPase domain"/>
    <property type="match status" value="2"/>
</dbReference>
<keyword evidence="5" id="KW-0133">Cell shape</keyword>
<comment type="similarity">
    <text evidence="6">Belongs to the FtsA/MreB family.</text>
</comment>
<sequence length="307" mass="31991">MTDFHILRSWRAQVAVDLGTAFIRVATSHGEISIFALDAAPQPPLRKGVVADPQAVAEILRPCLEKARRWGILGPRVFVGAPTDMQESERDLLCAAMRAAGASEVEIIPEPRAAALGAAVDISSHYAQMIVDVGEGVTDCAILRTGGILVSSAARIGCADLREQLRQGFLASERINITSAEAARILMRVGVDGSDGVDEPVTINGSRSDVAAPVRVVVTQAAIWAMLEPVVGRMVATAADFLHSAPHDLGCEIIESGIVLTGGGSLVPGMGKRLAAATAIEVKTPPDALGVVLLGLRAMLGERGGGE</sequence>
<dbReference type="Gene3D" id="3.30.420.40">
    <property type="match status" value="2"/>
</dbReference>
<keyword evidence="4" id="KW-0067">ATP-binding</keyword>
<dbReference type="InterPro" id="IPR004753">
    <property type="entry name" value="MreB"/>
</dbReference>
<dbReference type="OrthoDB" id="5394475at2"/>
<name>A0A1G9W7M6_9BACT</name>
<evidence type="ECO:0000313" key="7">
    <source>
        <dbReference type="EMBL" id="SDM80480.1"/>
    </source>
</evidence>
<dbReference type="RefSeq" id="WP_052446010.1">
    <property type="nucleotide sequence ID" value="NZ_FNGU01000010.1"/>
</dbReference>
<evidence type="ECO:0000313" key="8">
    <source>
        <dbReference type="Proteomes" id="UP000182146"/>
    </source>
</evidence>
<dbReference type="PRINTS" id="PR01652">
    <property type="entry name" value="SHAPEPROTEIN"/>
</dbReference>
<evidence type="ECO:0000256" key="6">
    <source>
        <dbReference type="ARBA" id="ARBA00023458"/>
    </source>
</evidence>
<dbReference type="AlphaFoldDB" id="A0A1G9W7M6"/>
<keyword evidence="2" id="KW-0963">Cytoplasm</keyword>
<evidence type="ECO:0000256" key="3">
    <source>
        <dbReference type="ARBA" id="ARBA00022741"/>
    </source>
</evidence>
<dbReference type="GO" id="GO:0008360">
    <property type="term" value="P:regulation of cell shape"/>
    <property type="evidence" value="ECO:0007669"/>
    <property type="project" value="UniProtKB-KW"/>
</dbReference>
<dbReference type="GO" id="GO:0000902">
    <property type="term" value="P:cell morphogenesis"/>
    <property type="evidence" value="ECO:0007669"/>
    <property type="project" value="InterPro"/>
</dbReference>
<protein>
    <submittedName>
        <fullName evidence="7">Rod shape-determining protein MreB</fullName>
    </submittedName>
</protein>
<dbReference type="InterPro" id="IPR056546">
    <property type="entry name" value="MreB_MamK-like"/>
</dbReference>
<dbReference type="InterPro" id="IPR043129">
    <property type="entry name" value="ATPase_NBD"/>
</dbReference>
<dbReference type="PANTHER" id="PTHR42749">
    <property type="entry name" value="CELL SHAPE-DETERMINING PROTEIN MREB"/>
    <property type="match status" value="1"/>
</dbReference>
<dbReference type="PANTHER" id="PTHR42749:SF1">
    <property type="entry name" value="CELL SHAPE-DETERMINING PROTEIN MREB"/>
    <property type="match status" value="1"/>
</dbReference>
<dbReference type="Proteomes" id="UP000182146">
    <property type="component" value="Unassembled WGS sequence"/>
</dbReference>
<comment type="subcellular location">
    <subcellularLocation>
        <location evidence="1">Cytoplasm</location>
    </subcellularLocation>
</comment>
<evidence type="ECO:0000256" key="5">
    <source>
        <dbReference type="ARBA" id="ARBA00022960"/>
    </source>
</evidence>
<gene>
    <name evidence="7" type="ORF">SAMN05660860_03199</name>
</gene>
<evidence type="ECO:0000256" key="2">
    <source>
        <dbReference type="ARBA" id="ARBA00022490"/>
    </source>
</evidence>
<evidence type="ECO:0000256" key="1">
    <source>
        <dbReference type="ARBA" id="ARBA00004496"/>
    </source>
</evidence>
<reference evidence="7 8" key="1">
    <citation type="submission" date="2016-10" db="EMBL/GenBank/DDBJ databases">
        <authorList>
            <person name="de Groot N.N."/>
        </authorList>
    </citation>
    <scope>NUCLEOTIDE SEQUENCE [LARGE SCALE GENOMIC DNA]</scope>
    <source>
        <strain evidence="7 8">DSM 17813</strain>
    </source>
</reference>